<feature type="domain" description="Protein arginine N-methyltransferase" evidence="7">
    <location>
        <begin position="312"/>
        <end position="415"/>
    </location>
</feature>
<dbReference type="OMA" id="CHHDEYS"/>
<dbReference type="GO" id="GO:0016274">
    <property type="term" value="F:protein-arginine N-methyltransferase activity"/>
    <property type="evidence" value="ECO:0007669"/>
    <property type="project" value="InterPro"/>
</dbReference>
<dbReference type="GeneID" id="36402469"/>
<keyword evidence="4" id="KW-0677">Repeat</keyword>
<dbReference type="PANTHER" id="PTHR11006">
    <property type="entry name" value="PROTEIN ARGININE N-METHYLTRANSFERASE"/>
    <property type="match status" value="1"/>
</dbReference>
<dbReference type="EC" id="2.1.1.-" evidence="5"/>
<dbReference type="Pfam" id="PF06325">
    <property type="entry name" value="PrmA"/>
    <property type="match status" value="1"/>
</dbReference>
<dbReference type="GO" id="GO:0032259">
    <property type="term" value="P:methylation"/>
    <property type="evidence" value="ECO:0007669"/>
    <property type="project" value="UniProtKB-KW"/>
</dbReference>
<keyword evidence="2 6" id="KW-0808">Transferase</keyword>
<organism evidence="8 9">
    <name type="scientific">Plasmopara halstedii</name>
    <name type="common">Downy mildew of sunflower</name>
    <dbReference type="NCBI Taxonomy" id="4781"/>
    <lineage>
        <taxon>Eukaryota</taxon>
        <taxon>Sar</taxon>
        <taxon>Stramenopiles</taxon>
        <taxon>Oomycota</taxon>
        <taxon>Peronosporomycetes</taxon>
        <taxon>Peronosporales</taxon>
        <taxon>Peronosporaceae</taxon>
        <taxon>Plasmopara</taxon>
    </lineage>
</organism>
<reference evidence="9" key="1">
    <citation type="submission" date="2014-09" db="EMBL/GenBank/DDBJ databases">
        <authorList>
            <person name="Sharma Rahul"/>
            <person name="Thines Marco"/>
        </authorList>
    </citation>
    <scope>NUCLEOTIDE SEQUENCE [LARGE SCALE GENOMIC DNA]</scope>
</reference>
<dbReference type="AlphaFoldDB" id="A0A0P1B5X3"/>
<comment type="function">
    <text evidence="5">Arginine methyltransferase that can both catalyze the formation of omega-N monomethylarginine (MMA) and symmetrical dimethylarginine (sDMA).</text>
</comment>
<dbReference type="Pfam" id="PF22528">
    <property type="entry name" value="PRMT_C"/>
    <property type="match status" value="1"/>
</dbReference>
<dbReference type="InterPro" id="IPR055135">
    <property type="entry name" value="PRMT_dom"/>
</dbReference>
<dbReference type="Gene3D" id="2.70.160.11">
    <property type="entry name" value="Hnrnp arginine n-methyltransferase1"/>
    <property type="match status" value="2"/>
</dbReference>
<keyword evidence="1 6" id="KW-0489">Methyltransferase</keyword>
<dbReference type="Proteomes" id="UP000054928">
    <property type="component" value="Unassembled WGS sequence"/>
</dbReference>
<dbReference type="GO" id="GO:0042054">
    <property type="term" value="F:histone methyltransferase activity"/>
    <property type="evidence" value="ECO:0007669"/>
    <property type="project" value="TreeGrafter"/>
</dbReference>
<proteinExistence type="inferred from homology"/>
<keyword evidence="9" id="KW-1185">Reference proteome</keyword>
<dbReference type="RefSeq" id="XP_024586031.1">
    <property type="nucleotide sequence ID" value="XM_024720875.1"/>
</dbReference>
<evidence type="ECO:0000256" key="3">
    <source>
        <dbReference type="ARBA" id="ARBA00022691"/>
    </source>
</evidence>
<dbReference type="STRING" id="4781.A0A0P1B5X3"/>
<evidence type="ECO:0000256" key="4">
    <source>
        <dbReference type="ARBA" id="ARBA00022737"/>
    </source>
</evidence>
<dbReference type="InterPro" id="IPR025799">
    <property type="entry name" value="Arg_MeTrfase"/>
</dbReference>
<dbReference type="PIRSF" id="PIRSF036946">
    <property type="entry name" value="Arg_N-mtase"/>
    <property type="match status" value="1"/>
</dbReference>
<dbReference type="PROSITE" id="PS51678">
    <property type="entry name" value="SAM_MT_PRMT"/>
    <property type="match status" value="1"/>
</dbReference>
<dbReference type="GO" id="GO:0005634">
    <property type="term" value="C:nucleus"/>
    <property type="evidence" value="ECO:0007669"/>
    <property type="project" value="TreeGrafter"/>
</dbReference>
<evidence type="ECO:0000313" key="8">
    <source>
        <dbReference type="EMBL" id="CEG49662.1"/>
    </source>
</evidence>
<sequence>MYAGVDKYSGALVGEGQSSGSSSHAPSASGLSLEDAIETAAAEETVVVDVPYSYLADDNDPKSIVSGVSTVLLSAQLNPEAGGLMWVENSSSKQAYKNVVAMSQMTSMLRDKDRNDCYERGIKRAIAKFKATRNRDPLVLDIGTGTGLLSMFAARHGAEHVYACEMFKPMAEIAHQVAQANYPDKITVFPLRSTDLKVLPENDHDRDPKIMYHLPRRADLLVSELFDSILLGEAVVPTIRHAMEHLLTSDAMIVPERATVFAQIIECDPIYHFTSFQMKSSGPKLARSDTAWQCQGGKPAIPVHFRAFEKHSRQLSNPTTVLKFDFTKLTTEVAGFNETVVNVVNTGTIDAVLMWWQVSFDEDNHIVYSTEMGAQNWQDHWVQVVFPLVGKVQACPSEKIVLRAHYDDIRIWFDVEPLNYQQKVISNDKPPCTCGMHLICNAERISMLTDITRREAFDASVALVVKELMKADSLRSISCLDISDGSLGALLAASLPEVSSVSSIESKEVSARIFNQILAYNNANVEVLNSGVKGLLSEHLQGKTSSVDLLIGEPFYYSMQNLPLWQAFNFWLRRTAVDGLLSQQAHVLPARARILAQVVQFRQLHQCFGAVGNVSGFDHTCFDQFQDEYYSHNFPFPVYMYPYNHVSEVSELASLDFMEMAHTVATSGSIEVLNLAANAVIVWVEYHLDITSKYVVTTGPAVRYAKQLVRFLPSDPDVTSGNELKSKVNFSFHFDALEGTIDLNFELEK</sequence>
<evidence type="ECO:0000256" key="6">
    <source>
        <dbReference type="PROSITE-ProRule" id="PRU01015"/>
    </source>
</evidence>
<dbReference type="PANTHER" id="PTHR11006:SF4">
    <property type="entry name" value="PROTEIN ARGININE N-METHYLTRANSFERASE 7"/>
    <property type="match status" value="1"/>
</dbReference>
<dbReference type="EMBL" id="CCYD01003090">
    <property type="protein sequence ID" value="CEG49662.1"/>
    <property type="molecule type" value="Genomic_DNA"/>
</dbReference>
<evidence type="ECO:0000256" key="1">
    <source>
        <dbReference type="ARBA" id="ARBA00022603"/>
    </source>
</evidence>
<evidence type="ECO:0000256" key="5">
    <source>
        <dbReference type="PIRNR" id="PIRNR036946"/>
    </source>
</evidence>
<keyword evidence="3 6" id="KW-0949">S-adenosyl-L-methionine</keyword>
<accession>A0A0P1B5X3</accession>
<dbReference type="FunFam" id="3.40.50.150:FF:000070">
    <property type="entry name" value="Protein arginine N-methyltransferase 7"/>
    <property type="match status" value="1"/>
</dbReference>
<evidence type="ECO:0000313" key="9">
    <source>
        <dbReference type="Proteomes" id="UP000054928"/>
    </source>
</evidence>
<dbReference type="CDD" id="cd02440">
    <property type="entry name" value="AdoMet_MTases"/>
    <property type="match status" value="1"/>
</dbReference>
<evidence type="ECO:0000259" key="7">
    <source>
        <dbReference type="Pfam" id="PF22528"/>
    </source>
</evidence>
<dbReference type="Gene3D" id="3.40.50.150">
    <property type="entry name" value="Vaccinia Virus protein VP39"/>
    <property type="match status" value="2"/>
</dbReference>
<comment type="similarity">
    <text evidence="5">Belongs to the class I-like SAM-binding methyltransferase superfamily. Protein arginine N-methyltransferase family. PRMT7 subfamily.</text>
</comment>
<name>A0A0P1B5X3_PLAHL</name>
<dbReference type="SUPFAM" id="SSF53335">
    <property type="entry name" value="S-adenosyl-L-methionine-dependent methyltransferases"/>
    <property type="match status" value="2"/>
</dbReference>
<dbReference type="InterPro" id="IPR029063">
    <property type="entry name" value="SAM-dependent_MTases_sf"/>
</dbReference>
<dbReference type="InterPro" id="IPR014644">
    <property type="entry name" value="MeTrfase_PRMT7"/>
</dbReference>
<evidence type="ECO:0000256" key="2">
    <source>
        <dbReference type="ARBA" id="ARBA00022679"/>
    </source>
</evidence>
<dbReference type="OrthoDB" id="412876at2759"/>
<protein>
    <recommendedName>
        <fullName evidence="5">Protein arginine N-methyltransferase</fullName>
        <ecNumber evidence="5">2.1.1.-</ecNumber>
    </recommendedName>
</protein>